<dbReference type="GO" id="GO:0016787">
    <property type="term" value="F:hydrolase activity"/>
    <property type="evidence" value="ECO:0007669"/>
    <property type="project" value="UniProtKB-KW"/>
</dbReference>
<evidence type="ECO:0000256" key="2">
    <source>
        <dbReference type="ARBA" id="ARBA00022797"/>
    </source>
</evidence>
<dbReference type="PIRSF" id="PIRSF001112">
    <property type="entry name" value="Epoxide_hydrolase"/>
    <property type="match status" value="1"/>
</dbReference>
<accession>A0ABR5F1T6</accession>
<dbReference type="Pfam" id="PF06441">
    <property type="entry name" value="EHN"/>
    <property type="match status" value="1"/>
</dbReference>
<keyword evidence="6" id="KW-1185">Reference proteome</keyword>
<sequence>MTPFQLAIDEAELDDLRDRLRRTRWPRAETVNDWSQGVPLSYIQELCAYWADDYTWRNCEHRLNAVGQFRTPIDGLDIHFLHARSPHPDALPLIMTHGWPGSVREFLDVIEPLVRPEDPADAFHVVCPSLPGFGFSGHPTRTGWNVQRVADAWTTLMARLGYTRYGAHGGDWGSVVTARIGATDPAHVAGVHLTIPVVDLAAEPDPDVVLSAFEQAGADRAAAFARTGMGYLTQQATRPQTLGYGLADSPAGQLAWIVEKFYAWTDCKGHPENAISREAMLDDVMLYWLPDTGATAARIYWESFPDMPDDTVRVPTGCSIFPLEHVRVPRARAEARLTDIRYWNELSVGGHFPALEQPATFVDELRTFFRLVRKE</sequence>
<dbReference type="PANTHER" id="PTHR21661">
    <property type="entry name" value="EPOXIDE HYDROLASE 1-RELATED"/>
    <property type="match status" value="1"/>
</dbReference>
<reference evidence="5 6" key="1">
    <citation type="submission" date="2014-12" db="EMBL/GenBank/DDBJ databases">
        <title>Frankia sp. BMG5.1 draft genome.</title>
        <authorList>
            <person name="Gtari M."/>
            <person name="Ghodhbane-Gtari F."/>
            <person name="Nouioui I."/>
            <person name="Ktari A."/>
            <person name="Hezbri K."/>
            <person name="Mimouni W."/>
            <person name="Sbissi I."/>
            <person name="Ayari A."/>
            <person name="Yamanaka T."/>
            <person name="Normand P."/>
            <person name="Tisa L.S."/>
            <person name="Boudabous A."/>
        </authorList>
    </citation>
    <scope>NUCLEOTIDE SEQUENCE [LARGE SCALE GENOMIC DNA]</scope>
    <source>
        <strain evidence="5 6">BMG5.1</strain>
    </source>
</reference>
<dbReference type="PANTHER" id="PTHR21661:SF35">
    <property type="entry name" value="EPOXIDE HYDROLASE"/>
    <property type="match status" value="1"/>
</dbReference>
<comment type="similarity">
    <text evidence="1">Belongs to the peptidase S33 family.</text>
</comment>
<evidence type="ECO:0000313" key="5">
    <source>
        <dbReference type="EMBL" id="KLL10672.1"/>
    </source>
</evidence>
<name>A0ABR5F1T6_9ACTN</name>
<dbReference type="SUPFAM" id="SSF53474">
    <property type="entry name" value="alpha/beta-Hydrolases"/>
    <property type="match status" value="1"/>
</dbReference>
<dbReference type="PRINTS" id="PR00412">
    <property type="entry name" value="EPOXHYDRLASE"/>
</dbReference>
<keyword evidence="2" id="KW-0058">Aromatic hydrocarbons catabolism</keyword>
<protein>
    <submittedName>
        <fullName evidence="5">Epoxide hydrolase</fullName>
    </submittedName>
</protein>
<evidence type="ECO:0000313" key="6">
    <source>
        <dbReference type="Proteomes" id="UP000035425"/>
    </source>
</evidence>
<dbReference type="InterPro" id="IPR029058">
    <property type="entry name" value="AB_hydrolase_fold"/>
</dbReference>
<dbReference type="Gene3D" id="3.40.50.1820">
    <property type="entry name" value="alpha/beta hydrolase"/>
    <property type="match status" value="1"/>
</dbReference>
<dbReference type="InterPro" id="IPR016292">
    <property type="entry name" value="Epoxide_hydrolase"/>
</dbReference>
<evidence type="ECO:0000256" key="3">
    <source>
        <dbReference type="ARBA" id="ARBA00022801"/>
    </source>
</evidence>
<evidence type="ECO:0000259" key="4">
    <source>
        <dbReference type="Pfam" id="PF06441"/>
    </source>
</evidence>
<dbReference type="InterPro" id="IPR000639">
    <property type="entry name" value="Epox_hydrolase-like"/>
</dbReference>
<evidence type="ECO:0000256" key="1">
    <source>
        <dbReference type="ARBA" id="ARBA00010088"/>
    </source>
</evidence>
<dbReference type="InterPro" id="IPR010497">
    <property type="entry name" value="Epoxide_hydro_N"/>
</dbReference>
<proteinExistence type="inferred from homology"/>
<comment type="caution">
    <text evidence="5">The sequence shown here is derived from an EMBL/GenBank/DDBJ whole genome shotgun (WGS) entry which is preliminary data.</text>
</comment>
<dbReference type="EMBL" id="JWIO01000028">
    <property type="protein sequence ID" value="KLL10672.1"/>
    <property type="molecule type" value="Genomic_DNA"/>
</dbReference>
<dbReference type="Proteomes" id="UP000035425">
    <property type="component" value="Unassembled WGS sequence"/>
</dbReference>
<keyword evidence="3 5" id="KW-0378">Hydrolase</keyword>
<organism evidence="5 6">
    <name type="scientific">Protofrankia coriariae</name>
    <dbReference type="NCBI Taxonomy" id="1562887"/>
    <lineage>
        <taxon>Bacteria</taxon>
        <taxon>Bacillati</taxon>
        <taxon>Actinomycetota</taxon>
        <taxon>Actinomycetes</taxon>
        <taxon>Frankiales</taxon>
        <taxon>Frankiaceae</taxon>
        <taxon>Protofrankia</taxon>
    </lineage>
</organism>
<feature type="domain" description="Epoxide hydrolase N-terminal" evidence="4">
    <location>
        <begin position="1"/>
        <end position="106"/>
    </location>
</feature>
<gene>
    <name evidence="5" type="ORF">FrCorBMG51_16615</name>
</gene>